<dbReference type="AlphaFoldDB" id="V4AG21"/>
<keyword evidence="2 6" id="KW-0812">Transmembrane</keyword>
<keyword evidence="4 6" id="KW-0472">Membrane</keyword>
<evidence type="ECO:0000313" key="7">
    <source>
        <dbReference type="EMBL" id="ESO92341.1"/>
    </source>
</evidence>
<evidence type="ECO:0000256" key="6">
    <source>
        <dbReference type="SAM" id="Phobius"/>
    </source>
</evidence>
<organism evidence="7 8">
    <name type="scientific">Lottia gigantea</name>
    <name type="common">Giant owl limpet</name>
    <dbReference type="NCBI Taxonomy" id="225164"/>
    <lineage>
        <taxon>Eukaryota</taxon>
        <taxon>Metazoa</taxon>
        <taxon>Spiralia</taxon>
        <taxon>Lophotrochozoa</taxon>
        <taxon>Mollusca</taxon>
        <taxon>Gastropoda</taxon>
        <taxon>Patellogastropoda</taxon>
        <taxon>Lottioidea</taxon>
        <taxon>Lottiidae</taxon>
        <taxon>Lottia</taxon>
    </lineage>
</organism>
<evidence type="ECO:0000256" key="4">
    <source>
        <dbReference type="ARBA" id="ARBA00023136"/>
    </source>
</evidence>
<dbReference type="OrthoDB" id="6124377at2759"/>
<feature type="transmembrane region" description="Helical" evidence="6">
    <location>
        <begin position="155"/>
        <end position="179"/>
    </location>
</feature>
<dbReference type="GO" id="GO:0016020">
    <property type="term" value="C:membrane"/>
    <property type="evidence" value="ECO:0007669"/>
    <property type="project" value="UniProtKB-SubCell"/>
</dbReference>
<sequence length="243" mass="27415">MAKTILKDSVLWREFIAVVGFLVCLALHIISMSTTHWAWQPLNGDDYKLYGLWRECRLTRVSHICTSFTTGDDNVYKGNEWKKGAQVLTLVGLVSILSQILLSLSIMLVQKIKNNEKEAFGVLMCLLGSYFTCTLLVLLIFGHEIYKIENTQISWSYHIAICSMTLNIMSCVIGVAPLINKNCTCCGDRSININNDKYKGDNMPESSQQISSELPQKSSEKDSGYSLYVRKYQDENGAWMVAV</sequence>
<evidence type="ECO:0000256" key="5">
    <source>
        <dbReference type="SAM" id="MobiDB-lite"/>
    </source>
</evidence>
<dbReference type="KEGG" id="lgi:LOTGIDRAFT_233114"/>
<keyword evidence="8" id="KW-1185">Reference proteome</keyword>
<reference evidence="7 8" key="1">
    <citation type="journal article" date="2013" name="Nature">
        <title>Insights into bilaterian evolution from three spiralian genomes.</title>
        <authorList>
            <person name="Simakov O."/>
            <person name="Marletaz F."/>
            <person name="Cho S.J."/>
            <person name="Edsinger-Gonzales E."/>
            <person name="Havlak P."/>
            <person name="Hellsten U."/>
            <person name="Kuo D.H."/>
            <person name="Larsson T."/>
            <person name="Lv J."/>
            <person name="Arendt D."/>
            <person name="Savage R."/>
            <person name="Osoegawa K."/>
            <person name="de Jong P."/>
            <person name="Grimwood J."/>
            <person name="Chapman J.A."/>
            <person name="Shapiro H."/>
            <person name="Aerts A."/>
            <person name="Otillar R.P."/>
            <person name="Terry A.Y."/>
            <person name="Boore J.L."/>
            <person name="Grigoriev I.V."/>
            <person name="Lindberg D.R."/>
            <person name="Seaver E.C."/>
            <person name="Weisblat D.A."/>
            <person name="Putnam N.H."/>
            <person name="Rokhsar D.S."/>
        </authorList>
    </citation>
    <scope>NUCLEOTIDE SEQUENCE [LARGE SCALE GENOMIC DNA]</scope>
</reference>
<accession>V4AG21</accession>
<dbReference type="Proteomes" id="UP000030746">
    <property type="component" value="Unassembled WGS sequence"/>
</dbReference>
<dbReference type="OMA" id="FCIHEVE"/>
<comment type="subcellular location">
    <subcellularLocation>
        <location evidence="1">Membrane</location>
        <topology evidence="1">Multi-pass membrane protein</topology>
    </subcellularLocation>
</comment>
<dbReference type="PANTHER" id="PTHR10671:SF108">
    <property type="entry name" value="CLAUDIN FAMILY PROTEIN-RELATED"/>
    <property type="match status" value="1"/>
</dbReference>
<evidence type="ECO:0000256" key="1">
    <source>
        <dbReference type="ARBA" id="ARBA00004141"/>
    </source>
</evidence>
<feature type="transmembrane region" description="Helical" evidence="6">
    <location>
        <begin position="12"/>
        <end position="39"/>
    </location>
</feature>
<feature type="transmembrane region" description="Helical" evidence="6">
    <location>
        <begin position="87"/>
        <end position="109"/>
    </location>
</feature>
<dbReference type="HOGENOM" id="CLU_1143672_0_0_1"/>
<dbReference type="PANTHER" id="PTHR10671">
    <property type="entry name" value="EPITHELIAL MEMBRANE PROTEIN-RELATED"/>
    <property type="match status" value="1"/>
</dbReference>
<evidence type="ECO:0000256" key="3">
    <source>
        <dbReference type="ARBA" id="ARBA00022989"/>
    </source>
</evidence>
<dbReference type="GeneID" id="20249157"/>
<evidence type="ECO:0000256" key="2">
    <source>
        <dbReference type="ARBA" id="ARBA00022692"/>
    </source>
</evidence>
<dbReference type="CTD" id="20249157"/>
<gene>
    <name evidence="7" type="ORF">LOTGIDRAFT_233114</name>
</gene>
<keyword evidence="3 6" id="KW-1133">Transmembrane helix</keyword>
<feature type="region of interest" description="Disordered" evidence="5">
    <location>
        <begin position="197"/>
        <end position="221"/>
    </location>
</feature>
<feature type="compositionally biased region" description="Polar residues" evidence="5">
    <location>
        <begin position="204"/>
        <end position="217"/>
    </location>
</feature>
<protein>
    <submittedName>
        <fullName evidence="7">Uncharacterized protein</fullName>
    </submittedName>
</protein>
<dbReference type="RefSeq" id="XP_009056904.1">
    <property type="nucleotide sequence ID" value="XM_009058656.1"/>
</dbReference>
<dbReference type="InterPro" id="IPR050579">
    <property type="entry name" value="PMP-22/EMP/MP20-like"/>
</dbReference>
<name>V4AG21_LOTGI</name>
<feature type="transmembrane region" description="Helical" evidence="6">
    <location>
        <begin position="121"/>
        <end position="143"/>
    </location>
</feature>
<dbReference type="EMBL" id="KB202094">
    <property type="protein sequence ID" value="ESO92341.1"/>
    <property type="molecule type" value="Genomic_DNA"/>
</dbReference>
<dbReference type="Gene3D" id="1.20.140.150">
    <property type="match status" value="1"/>
</dbReference>
<evidence type="ECO:0000313" key="8">
    <source>
        <dbReference type="Proteomes" id="UP000030746"/>
    </source>
</evidence>
<proteinExistence type="predicted"/>